<dbReference type="UniPathway" id="UPA00070">
    <property type="reaction ID" value="UER00115"/>
</dbReference>
<evidence type="ECO:0000256" key="6">
    <source>
        <dbReference type="ARBA" id="ARBA00022962"/>
    </source>
</evidence>
<dbReference type="InterPro" id="IPR036480">
    <property type="entry name" value="CarbP_synth_ssu_N_sf"/>
</dbReference>
<comment type="subunit">
    <text evidence="8">Composed of two chains; the small (or glutamine) chain promotes the hydrolysis of glutamine to ammonia, which is used by the large (or ammonia) chain to synthesize carbamoyl phosphate. Tetramer of heterodimers (alpha,beta)4.</text>
</comment>
<keyword evidence="8" id="KW-0665">Pyrimidine biosynthesis</keyword>
<dbReference type="GeneID" id="5561842"/>
<keyword evidence="8" id="KW-0028">Amino-acid biosynthesis</keyword>
<evidence type="ECO:0000259" key="9">
    <source>
        <dbReference type="SMART" id="SM01097"/>
    </source>
</evidence>
<feature type="active site" evidence="8">
    <location>
        <position position="349"/>
    </location>
</feature>
<feature type="active site" description="Nucleophile" evidence="8">
    <location>
        <position position="263"/>
    </location>
</feature>
<evidence type="ECO:0000313" key="10">
    <source>
        <dbReference type="EMBL" id="ABU82576.1"/>
    </source>
</evidence>
<dbReference type="MEROPS" id="C26.A33"/>
<protein>
    <recommendedName>
        <fullName evidence="8">Carbamoyl phosphate synthase small chain</fullName>
        <ecNumber evidence="8">6.3.5.5</ecNumber>
    </recommendedName>
    <alternativeName>
        <fullName evidence="8">Carbamoyl phosphate synthetase glutamine chain</fullName>
    </alternativeName>
</protein>
<feature type="binding site" evidence="8">
    <location>
        <position position="307"/>
    </location>
    <ligand>
        <name>L-glutamine</name>
        <dbReference type="ChEBI" id="CHEBI:58359"/>
    </ligand>
</feature>
<dbReference type="GO" id="GO:0005524">
    <property type="term" value="F:ATP binding"/>
    <property type="evidence" value="ECO:0007669"/>
    <property type="project" value="UniProtKB-UniRule"/>
</dbReference>
<evidence type="ECO:0000256" key="2">
    <source>
        <dbReference type="ARBA" id="ARBA00007800"/>
    </source>
</evidence>
<feature type="binding site" evidence="8">
    <location>
        <position position="234"/>
    </location>
    <ligand>
        <name>L-glutamine</name>
        <dbReference type="ChEBI" id="CHEBI:58359"/>
    </ligand>
</feature>
<dbReference type="PRINTS" id="PR00099">
    <property type="entry name" value="CPSGATASE"/>
</dbReference>
<gene>
    <name evidence="8" type="primary">carA</name>
    <name evidence="10" type="ordered locus">Igni_1400</name>
</gene>
<dbReference type="GO" id="GO:0006207">
    <property type="term" value="P:'de novo' pyrimidine nucleobase biosynthetic process"/>
    <property type="evidence" value="ECO:0007669"/>
    <property type="project" value="InterPro"/>
</dbReference>
<reference evidence="10 11" key="1">
    <citation type="journal article" date="2008" name="Genome Biol.">
        <title>A genomic analysis of the archaeal system Ignicoccus hospitalis-Nanoarchaeum equitans.</title>
        <authorList>
            <person name="Podar M."/>
            <person name="Anderson I."/>
            <person name="Makarova K.S."/>
            <person name="Elkins J.G."/>
            <person name="Ivanova N."/>
            <person name="Wall M.A."/>
            <person name="Lykidis A."/>
            <person name="Mavromatis K."/>
            <person name="Sun H."/>
            <person name="Hudson M.E."/>
            <person name="Chen W."/>
            <person name="Deciu C."/>
            <person name="Hutchison D."/>
            <person name="Eads J.R."/>
            <person name="Anderson A."/>
            <person name="Fernandes F."/>
            <person name="Szeto E."/>
            <person name="Lapidus A."/>
            <person name="Kyrpides N.C."/>
            <person name="Saier M.H.Jr."/>
            <person name="Richardson P.M."/>
            <person name="Rachel R."/>
            <person name="Huber H."/>
            <person name="Eisen J.A."/>
            <person name="Koonin E.V."/>
            <person name="Keller M."/>
            <person name="Stetter K.O."/>
        </authorList>
    </citation>
    <scope>NUCLEOTIDE SEQUENCE [LARGE SCALE GENOMIC DNA]</scope>
    <source>
        <strain evidence="11">KIN4/I / DSM 18386 / JCM 14125</strain>
    </source>
</reference>
<dbReference type="Pfam" id="PF00988">
    <property type="entry name" value="CPSase_sm_chain"/>
    <property type="match status" value="1"/>
</dbReference>
<evidence type="ECO:0000256" key="3">
    <source>
        <dbReference type="ARBA" id="ARBA00022598"/>
    </source>
</evidence>
<evidence type="ECO:0000256" key="5">
    <source>
        <dbReference type="ARBA" id="ARBA00022840"/>
    </source>
</evidence>
<keyword evidence="5 8" id="KW-0067">ATP-binding</keyword>
<dbReference type="PhylomeDB" id="A8ACC4"/>
<dbReference type="GO" id="GO:0044205">
    <property type="term" value="P:'de novo' UMP biosynthetic process"/>
    <property type="evidence" value="ECO:0007669"/>
    <property type="project" value="UniProtKB-UniRule"/>
</dbReference>
<dbReference type="InterPro" id="IPR002474">
    <property type="entry name" value="CarbamoylP_synth_ssu_N"/>
</dbReference>
<dbReference type="SUPFAM" id="SSF52021">
    <property type="entry name" value="Carbamoyl phosphate synthetase, small subunit N-terminal domain"/>
    <property type="match status" value="1"/>
</dbReference>
<dbReference type="AlphaFoldDB" id="A8ACC4"/>
<dbReference type="SMART" id="SM01097">
    <property type="entry name" value="CPSase_sm_chain"/>
    <property type="match status" value="1"/>
</dbReference>
<dbReference type="eggNOG" id="arCOG00064">
    <property type="taxonomic scope" value="Archaea"/>
</dbReference>
<dbReference type="InterPro" id="IPR017926">
    <property type="entry name" value="GATASE"/>
</dbReference>
<dbReference type="Gene3D" id="3.50.30.20">
    <property type="entry name" value="Carbamoyl-phosphate synthase small subunit, N-terminal domain"/>
    <property type="match status" value="1"/>
</dbReference>
<evidence type="ECO:0000256" key="4">
    <source>
        <dbReference type="ARBA" id="ARBA00022741"/>
    </source>
</evidence>
<dbReference type="InterPro" id="IPR029062">
    <property type="entry name" value="Class_I_gatase-like"/>
</dbReference>
<name>A8ACC4_IGNH4</name>
<dbReference type="SUPFAM" id="SSF52317">
    <property type="entry name" value="Class I glutamine amidotransferase-like"/>
    <property type="match status" value="1"/>
</dbReference>
<organism evidence="10 11">
    <name type="scientific">Ignicoccus hospitalis (strain KIN4/I / DSM 18386 / JCM 14125)</name>
    <dbReference type="NCBI Taxonomy" id="453591"/>
    <lineage>
        <taxon>Archaea</taxon>
        <taxon>Thermoproteota</taxon>
        <taxon>Thermoprotei</taxon>
        <taxon>Desulfurococcales</taxon>
        <taxon>Desulfurococcaceae</taxon>
        <taxon>Ignicoccus</taxon>
    </lineage>
</organism>
<dbReference type="NCBIfam" id="TIGR01368">
    <property type="entry name" value="CPSaseIIsmall"/>
    <property type="match status" value="1"/>
</dbReference>
<evidence type="ECO:0000256" key="7">
    <source>
        <dbReference type="ARBA" id="ARBA00048816"/>
    </source>
</evidence>
<feature type="active site" evidence="8">
    <location>
        <position position="351"/>
    </location>
</feature>
<feature type="binding site" evidence="8">
    <location>
        <position position="232"/>
    </location>
    <ligand>
        <name>L-glutamine</name>
        <dbReference type="ChEBI" id="CHEBI:58359"/>
    </ligand>
</feature>
<keyword evidence="4 8" id="KW-0547">Nucleotide-binding</keyword>
<proteinExistence type="inferred from homology"/>
<dbReference type="CDD" id="cd01744">
    <property type="entry name" value="GATase1_CPSase"/>
    <property type="match status" value="1"/>
</dbReference>
<dbReference type="EMBL" id="CP000816">
    <property type="protein sequence ID" value="ABU82576.1"/>
    <property type="molecule type" value="Genomic_DNA"/>
</dbReference>
<feature type="region of interest" description="CPSase" evidence="8">
    <location>
        <begin position="1"/>
        <end position="181"/>
    </location>
</feature>
<accession>A8ACC4</accession>
<dbReference type="RefSeq" id="WP_012123540.1">
    <property type="nucleotide sequence ID" value="NC_009776.1"/>
</dbReference>
<feature type="binding site" evidence="8">
    <location>
        <position position="267"/>
    </location>
    <ligand>
        <name>L-glutamine</name>
        <dbReference type="ChEBI" id="CHEBI:58359"/>
    </ligand>
</feature>
<dbReference type="PANTHER" id="PTHR43418">
    <property type="entry name" value="MULTIFUNCTIONAL TRYPTOPHAN BIOSYNTHESIS PROTEIN-RELATED"/>
    <property type="match status" value="1"/>
</dbReference>
<keyword evidence="11" id="KW-1185">Reference proteome</keyword>
<dbReference type="Proteomes" id="UP000000262">
    <property type="component" value="Chromosome"/>
</dbReference>
<dbReference type="InterPro" id="IPR006274">
    <property type="entry name" value="CarbamoylP_synth_ssu"/>
</dbReference>
<feature type="binding site" evidence="8">
    <location>
        <position position="306"/>
    </location>
    <ligand>
        <name>L-glutamine</name>
        <dbReference type="ChEBI" id="CHEBI:58359"/>
    </ligand>
</feature>
<feature type="binding site" evidence="8">
    <location>
        <position position="50"/>
    </location>
    <ligand>
        <name>L-glutamine</name>
        <dbReference type="ChEBI" id="CHEBI:58359"/>
    </ligand>
</feature>
<dbReference type="GO" id="GO:0006526">
    <property type="term" value="P:L-arginine biosynthetic process"/>
    <property type="evidence" value="ECO:0007669"/>
    <property type="project" value="UniProtKB-UniRule"/>
</dbReference>
<dbReference type="GO" id="GO:0004359">
    <property type="term" value="F:glutaminase activity"/>
    <property type="evidence" value="ECO:0007669"/>
    <property type="project" value="RHEA"/>
</dbReference>
<comment type="catalytic activity">
    <reaction evidence="8">
        <text>L-glutamine + H2O = L-glutamate + NH4(+)</text>
        <dbReference type="Rhea" id="RHEA:15889"/>
        <dbReference type="ChEBI" id="CHEBI:15377"/>
        <dbReference type="ChEBI" id="CHEBI:28938"/>
        <dbReference type="ChEBI" id="CHEBI:29985"/>
        <dbReference type="ChEBI" id="CHEBI:58359"/>
    </reaction>
</comment>
<dbReference type="NCBIfam" id="NF009475">
    <property type="entry name" value="PRK12838.1"/>
    <property type="match status" value="1"/>
</dbReference>
<comment type="pathway">
    <text evidence="8">Pyrimidine metabolism; UMP biosynthesis via de novo pathway; (S)-dihydroorotate from bicarbonate: step 1/3.</text>
</comment>
<comment type="catalytic activity">
    <reaction evidence="7 8">
        <text>hydrogencarbonate + L-glutamine + 2 ATP + H2O = carbamoyl phosphate + L-glutamate + 2 ADP + phosphate + 2 H(+)</text>
        <dbReference type="Rhea" id="RHEA:18633"/>
        <dbReference type="ChEBI" id="CHEBI:15377"/>
        <dbReference type="ChEBI" id="CHEBI:15378"/>
        <dbReference type="ChEBI" id="CHEBI:17544"/>
        <dbReference type="ChEBI" id="CHEBI:29985"/>
        <dbReference type="ChEBI" id="CHEBI:30616"/>
        <dbReference type="ChEBI" id="CHEBI:43474"/>
        <dbReference type="ChEBI" id="CHEBI:58228"/>
        <dbReference type="ChEBI" id="CHEBI:58359"/>
        <dbReference type="ChEBI" id="CHEBI:456216"/>
        <dbReference type="EC" id="6.3.5.5"/>
    </reaction>
</comment>
<dbReference type="Gene3D" id="3.40.50.880">
    <property type="match status" value="1"/>
</dbReference>
<dbReference type="STRING" id="453591.Igni_1400"/>
<dbReference type="InterPro" id="IPR035686">
    <property type="entry name" value="CPSase_GATase1"/>
</dbReference>
<keyword evidence="6 8" id="KW-0315">Glutamine amidotransferase</keyword>
<dbReference type="PROSITE" id="PS51273">
    <property type="entry name" value="GATASE_TYPE_1"/>
    <property type="match status" value="1"/>
</dbReference>
<keyword evidence="8" id="KW-0055">Arginine biosynthesis</keyword>
<evidence type="ECO:0000256" key="1">
    <source>
        <dbReference type="ARBA" id="ARBA00005077"/>
    </source>
</evidence>
<dbReference type="Pfam" id="PF00117">
    <property type="entry name" value="GATase"/>
    <property type="match status" value="1"/>
</dbReference>
<dbReference type="HOGENOM" id="CLU_035901_1_1_2"/>
<sequence>MRCRGDKAFLVLEDLSIFEGCAFGARAVRVGEVVFTTTMNGYPEALTDPSYKGQILIMTHPMVGNYGVPDPNIIDPKSNLPLHYESNGIKVEGFVIARLTKPNHWASVKDLDEWFKEEGVPGIQGVDTRMLVKKIREKGVMMGAITTTGDVEDAIRALESAPRYDEVDYVSSVRPPKVMEHGSGEPVALLDCGVKYGIVRELASRGLKVIRVPCGEGLKILDEVKGVVLANGPGNPTMAMEKYNLHKFVEAAYELGLPILAICLGHQILNMTFGGRVYKMKYGHRGVNKPVKDSEGRCFIVSENHGYAVDPKTIDNVKFRKWFVNPDDNTLEGVISKDPKRPVFSVQFHPESSPGPHDTLWIFDKFASEVKAQ</sequence>
<dbReference type="GO" id="GO:0004088">
    <property type="term" value="F:carbamoyl-phosphate synthase (glutamine-hydrolyzing) activity"/>
    <property type="evidence" value="ECO:0007669"/>
    <property type="project" value="UniProtKB-UniRule"/>
</dbReference>
<comment type="pathway">
    <text evidence="1 8">Amino-acid biosynthesis; L-arginine biosynthesis; carbamoyl phosphate from bicarbonate: step 1/1.</text>
</comment>
<feature type="domain" description="Carbamoyl-phosphate synthase small subunit N-terminal" evidence="9">
    <location>
        <begin position="6"/>
        <end position="146"/>
    </location>
</feature>
<comment type="function">
    <text evidence="8">Small subunit of the glutamine-dependent carbamoyl phosphate synthetase (CPSase). CPSase catalyzes the formation of carbamoyl phosphate from the ammonia moiety of glutamine, carbonate, and phosphate donated by ATP, constituting the first step of 2 biosynthetic pathways, one leading to arginine and/or urea and the other to pyrimidine nucleotides. The small subunit (glutamine amidotransferase) binds and cleaves glutamine to supply the large subunit with the substrate ammonia.</text>
</comment>
<dbReference type="PRINTS" id="PR00097">
    <property type="entry name" value="ANTSNTHASEII"/>
</dbReference>
<dbReference type="KEGG" id="iho:Igni_1400"/>
<dbReference type="EC" id="6.3.5.5" evidence="8"/>
<dbReference type="InterPro" id="IPR050472">
    <property type="entry name" value="Anth_synth/Amidotransfase"/>
</dbReference>
<dbReference type="HAMAP" id="MF_01209">
    <property type="entry name" value="CPSase_S_chain"/>
    <property type="match status" value="1"/>
</dbReference>
<dbReference type="PANTHER" id="PTHR43418:SF7">
    <property type="entry name" value="CARBAMOYL-PHOSPHATE SYNTHASE SMALL CHAIN"/>
    <property type="match status" value="1"/>
</dbReference>
<comment type="similarity">
    <text evidence="2 8">Belongs to the CarA family.</text>
</comment>
<feature type="binding site" evidence="8">
    <location>
        <position position="264"/>
    </location>
    <ligand>
        <name>L-glutamine</name>
        <dbReference type="ChEBI" id="CHEBI:58359"/>
    </ligand>
</feature>
<evidence type="ECO:0000313" key="11">
    <source>
        <dbReference type="Proteomes" id="UP000000262"/>
    </source>
</evidence>
<dbReference type="GO" id="GO:0006541">
    <property type="term" value="P:glutamine metabolic process"/>
    <property type="evidence" value="ECO:0007669"/>
    <property type="project" value="InterPro"/>
</dbReference>
<dbReference type="PRINTS" id="PR00096">
    <property type="entry name" value="GATASE"/>
</dbReference>
<dbReference type="OrthoDB" id="7675at2157"/>
<feature type="binding site" evidence="8">
    <location>
        <position position="304"/>
    </location>
    <ligand>
        <name>L-glutamine</name>
        <dbReference type="ChEBI" id="CHEBI:58359"/>
    </ligand>
</feature>
<evidence type="ECO:0000256" key="8">
    <source>
        <dbReference type="HAMAP-Rule" id="MF_01209"/>
    </source>
</evidence>
<keyword evidence="3 8" id="KW-0436">Ligase</keyword>
<dbReference type="UniPathway" id="UPA00068">
    <property type="reaction ID" value="UER00171"/>
</dbReference>